<keyword evidence="2 3" id="KW-0808">Transferase</keyword>
<dbReference type="PATRIC" id="fig|701521.8.peg.1658"/>
<evidence type="ECO:0000256" key="1">
    <source>
        <dbReference type="ARBA" id="ARBA00022676"/>
    </source>
</evidence>
<dbReference type="GO" id="GO:0015031">
    <property type="term" value="P:protein transport"/>
    <property type="evidence" value="ECO:0007669"/>
    <property type="project" value="InterPro"/>
</dbReference>
<dbReference type="SUPFAM" id="SSF53756">
    <property type="entry name" value="UDP-Glycosyltransferase/glycogen phosphorylase"/>
    <property type="match status" value="1"/>
</dbReference>
<accession>G8PBR2</accession>
<dbReference type="RefSeq" id="WP_014216164.1">
    <property type="nucleotide sequence ID" value="NC_016605.1"/>
</dbReference>
<evidence type="ECO:0000313" key="3">
    <source>
        <dbReference type="EMBL" id="AEV95970.1"/>
    </source>
</evidence>
<dbReference type="Proteomes" id="UP000005444">
    <property type="component" value="Chromosome"/>
</dbReference>
<name>G8PBR2_PEDCP</name>
<dbReference type="GO" id="GO:0016757">
    <property type="term" value="F:glycosyltransferase activity"/>
    <property type="evidence" value="ECO:0007669"/>
    <property type="project" value="UniProtKB-KW"/>
</dbReference>
<keyword evidence="4" id="KW-1185">Reference proteome</keyword>
<dbReference type="Pfam" id="PF16993">
    <property type="entry name" value="Asp1"/>
    <property type="match status" value="1"/>
</dbReference>
<dbReference type="Pfam" id="PF13692">
    <property type="entry name" value="Glyco_trans_1_4"/>
    <property type="match status" value="1"/>
</dbReference>
<dbReference type="eggNOG" id="COG0438">
    <property type="taxonomic scope" value="Bacteria"/>
</dbReference>
<dbReference type="HOGENOM" id="CLU_009583_21_0_9"/>
<dbReference type="PANTHER" id="PTHR12526:SF629">
    <property type="entry name" value="TEICHURONIC ACID BIOSYNTHESIS GLYCOSYLTRANSFERASE TUAH-RELATED"/>
    <property type="match status" value="1"/>
</dbReference>
<sequence length="505" mass="57508">MIYLVNEYIVAMNSGIEHSEMQRVKMFSENNEPAKIVIRNYDRLIAQYIKRFALPQNSILNMFDYFQEAINVPSKEPNYPKIESLNLAAEYNVDPGADVSHVYDGDQLVYDVHFAPGTVGQLFAVDVYNNKEIRMQSTLYDIRGFKSRDQFFDQQGNLITQYSYSPSGKRKIEEFFAKNEEGQSYMSLIHLLDYRDQDLYFNNYDELFVYFLDQLNQDNPGSTFIADRPGTSYNAVLNMKTNPRRFATIPTPHSSNPKDQVFGDLSKMYADILLQRADSLNGVIVATEEQKHDLTKWMGGAKLVTTPIKQASFGVVSDTLLENKIVPLEDRGPHKLVFVGRVTKNQRLEKLINVFKLVHNQLSDVTLDIYGYGESIKGWNEKIKEDKLDAAIKFKGYQVDLNEAYDTAQLFISTTLSDAQSLSIIEALGHGTPVVAFDTKYGPVGLVDDETGKLVADEDETTMAINIIQIISDQSLWNEKSIGARKRAQQYSASRVFKQWKKGLR</sequence>
<dbReference type="AlphaFoldDB" id="G8PBR2"/>
<protein>
    <submittedName>
        <fullName evidence="3">Glycosyl transferases group 1 family protein</fullName>
    </submittedName>
</protein>
<dbReference type="Gene3D" id="3.40.50.2000">
    <property type="entry name" value="Glycogen Phosphorylase B"/>
    <property type="match status" value="3"/>
</dbReference>
<dbReference type="EMBL" id="CP003137">
    <property type="protein sequence ID" value="AEV95970.1"/>
    <property type="molecule type" value="Genomic_DNA"/>
</dbReference>
<proteinExistence type="predicted"/>
<organism evidence="3 4">
    <name type="scientific">Pediococcus claussenii (strain ATCC BAA-344 / DSM 14800 / JCM 18046 / KCTC 3811 / LMG 21948 / P06)</name>
    <dbReference type="NCBI Taxonomy" id="701521"/>
    <lineage>
        <taxon>Bacteria</taxon>
        <taxon>Bacillati</taxon>
        <taxon>Bacillota</taxon>
        <taxon>Bacilli</taxon>
        <taxon>Lactobacillales</taxon>
        <taxon>Lactobacillaceae</taxon>
        <taxon>Pediococcus</taxon>
    </lineage>
</organism>
<dbReference type="STRING" id="701521.PECL_1756"/>
<dbReference type="PANTHER" id="PTHR12526">
    <property type="entry name" value="GLYCOSYLTRANSFERASE"/>
    <property type="match status" value="1"/>
</dbReference>
<gene>
    <name evidence="3" type="ordered locus">PECL_1756</name>
</gene>
<evidence type="ECO:0000313" key="4">
    <source>
        <dbReference type="Proteomes" id="UP000005444"/>
    </source>
</evidence>
<evidence type="ECO:0000256" key="2">
    <source>
        <dbReference type="ARBA" id="ARBA00022679"/>
    </source>
</evidence>
<dbReference type="KEGG" id="pce:PECL_1756"/>
<dbReference type="InterPro" id="IPR022372">
    <property type="entry name" value="Accessory_SS_Asp1"/>
</dbReference>
<reference evidence="3 4" key="1">
    <citation type="journal article" date="2012" name="J. Bacteriol.">
        <title>Complete Genome Sequence of the Beer Spoilage Organism Pediococcus claussenii ATCC BAA-344T.</title>
        <authorList>
            <person name="Pittet V."/>
            <person name="Abegunde T."/>
            <person name="Marfleet T."/>
            <person name="Haakensen M."/>
            <person name="Morrow K."/>
            <person name="Jayaprakash T."/>
            <person name="Schroeder K."/>
            <person name="Trost B."/>
            <person name="Byrns S."/>
            <person name="Bergsveinson J."/>
            <person name="Kusalik A."/>
            <person name="Ziola B."/>
        </authorList>
    </citation>
    <scope>NUCLEOTIDE SEQUENCE [LARGE SCALE GENOMIC DNA]</scope>
    <source>
        <strain evidence="3 4">ATCC BAA-344</strain>
    </source>
</reference>
<keyword evidence="1" id="KW-0328">Glycosyltransferase</keyword>